<feature type="non-terminal residue" evidence="2">
    <location>
        <position position="432"/>
    </location>
</feature>
<accession>A0A5J4U8U1</accession>
<evidence type="ECO:0000256" key="1">
    <source>
        <dbReference type="SAM" id="MobiDB-lite"/>
    </source>
</evidence>
<feature type="compositionally biased region" description="Polar residues" evidence="1">
    <location>
        <begin position="121"/>
        <end position="130"/>
    </location>
</feature>
<proteinExistence type="predicted"/>
<protein>
    <submittedName>
        <fullName evidence="2">Uncharacterized protein</fullName>
    </submittedName>
</protein>
<reference evidence="2 3" key="1">
    <citation type="submission" date="2019-03" db="EMBL/GenBank/DDBJ databases">
        <title>Single cell metagenomics reveals metabolic interactions within the superorganism composed of flagellate Streblomastix strix and complex community of Bacteroidetes bacteria on its surface.</title>
        <authorList>
            <person name="Treitli S.C."/>
            <person name="Kolisko M."/>
            <person name="Husnik F."/>
            <person name="Keeling P."/>
            <person name="Hampl V."/>
        </authorList>
    </citation>
    <scope>NUCLEOTIDE SEQUENCE [LARGE SCALE GENOMIC DNA]</scope>
    <source>
        <strain evidence="2">ST1C</strain>
    </source>
</reference>
<feature type="compositionally biased region" description="Basic and acidic residues" evidence="1">
    <location>
        <begin position="110"/>
        <end position="119"/>
    </location>
</feature>
<dbReference type="EMBL" id="SNRW01018461">
    <property type="protein sequence ID" value="KAA6367316.1"/>
    <property type="molecule type" value="Genomic_DNA"/>
</dbReference>
<feature type="region of interest" description="Disordered" evidence="1">
    <location>
        <begin position="1"/>
        <end position="42"/>
    </location>
</feature>
<sequence>MGDEQGGKIKESSGDSNADWRADSGSIVEQNRRVDEDWSSRHNSQWCITGMETQQQSNEFDKEEYEVKGIENQQFNIISVGIKQGIGSWDSIRSKEGGNQILQPIMDGNEKRKQMEKSARLQRTQQGNGKDSFQNGQCLVSYGFDATGNVCNDIRFEKRIQSHKGGRETIAIYGFPILGKGVQVHRDAIWFEPKPSDILQCTETSIERNQSEMENRIGELYRRYSTDERGLFVTGEGYIGNNRLSEQFGMDNGNGEMYDQTNERVRIHRLEMECRKIGSEYSLNQKKITEVENQELDEIRGIKQENTSQSDCISVGRAKFLEDLVSTSIITHAVDKQIESKDTQKRGMGSLVRSNEENSWELMWWKQQLKLNLPLCFEMKRMMYMMTTDASKDAWGATLEEINQTNQDQWIALGEWGRSWDLKSSNQRELAA</sequence>
<comment type="caution">
    <text evidence="2">The sequence shown here is derived from an EMBL/GenBank/DDBJ whole genome shotgun (WGS) entry which is preliminary data.</text>
</comment>
<gene>
    <name evidence="2" type="ORF">EZS28_037156</name>
</gene>
<feature type="compositionally biased region" description="Basic and acidic residues" evidence="1">
    <location>
        <begin position="1"/>
        <end position="22"/>
    </location>
</feature>
<evidence type="ECO:0000313" key="3">
    <source>
        <dbReference type="Proteomes" id="UP000324800"/>
    </source>
</evidence>
<organism evidence="2 3">
    <name type="scientific">Streblomastix strix</name>
    <dbReference type="NCBI Taxonomy" id="222440"/>
    <lineage>
        <taxon>Eukaryota</taxon>
        <taxon>Metamonada</taxon>
        <taxon>Preaxostyla</taxon>
        <taxon>Oxymonadida</taxon>
        <taxon>Streblomastigidae</taxon>
        <taxon>Streblomastix</taxon>
    </lineage>
</organism>
<dbReference type="AlphaFoldDB" id="A0A5J4U8U1"/>
<feature type="region of interest" description="Disordered" evidence="1">
    <location>
        <begin position="110"/>
        <end position="130"/>
    </location>
</feature>
<evidence type="ECO:0000313" key="2">
    <source>
        <dbReference type="EMBL" id="KAA6367316.1"/>
    </source>
</evidence>
<name>A0A5J4U8U1_9EUKA</name>
<feature type="compositionally biased region" description="Basic and acidic residues" evidence="1">
    <location>
        <begin position="30"/>
        <end position="40"/>
    </location>
</feature>
<dbReference type="Proteomes" id="UP000324800">
    <property type="component" value="Unassembled WGS sequence"/>
</dbReference>